<proteinExistence type="predicted"/>
<protein>
    <submittedName>
        <fullName evidence="2">Uncharacterized protein</fullName>
    </submittedName>
</protein>
<dbReference type="Proteomes" id="UP000316242">
    <property type="component" value="Unassembled WGS sequence"/>
</dbReference>
<comment type="caution">
    <text evidence="2">The sequence shown here is derived from an EMBL/GenBank/DDBJ whole genome shotgun (WGS) entry which is preliminary data.</text>
</comment>
<reference evidence="2 3" key="1">
    <citation type="submission" date="2019-06" db="EMBL/GenBank/DDBJ databases">
        <title>Whole genome shotgun sequence of Glutamicibacter nicotianae NBRC 14234.</title>
        <authorList>
            <person name="Hosoyama A."/>
            <person name="Uohara A."/>
            <person name="Ohji S."/>
            <person name="Ichikawa N."/>
        </authorList>
    </citation>
    <scope>NUCLEOTIDE SEQUENCE [LARGE SCALE GENOMIC DNA]</scope>
    <source>
        <strain evidence="2 3">NBRC 14234</strain>
    </source>
</reference>
<evidence type="ECO:0000313" key="3">
    <source>
        <dbReference type="Proteomes" id="UP000316242"/>
    </source>
</evidence>
<sequence>MPERRLAAAAGATAHGNRGTAVDGADQMSIKSECILNVEHSAWQGWFEILDETESLATN</sequence>
<accession>A0ABQ0RIU8</accession>
<evidence type="ECO:0000313" key="2">
    <source>
        <dbReference type="EMBL" id="GEC11736.1"/>
    </source>
</evidence>
<dbReference type="EMBL" id="BJNE01000002">
    <property type="protein sequence ID" value="GEC11736.1"/>
    <property type="molecule type" value="Genomic_DNA"/>
</dbReference>
<organism evidence="2 3">
    <name type="scientific">Glutamicibacter nicotianae</name>
    <name type="common">Arthrobacter nicotianae</name>
    <dbReference type="NCBI Taxonomy" id="37929"/>
    <lineage>
        <taxon>Bacteria</taxon>
        <taxon>Bacillati</taxon>
        <taxon>Actinomycetota</taxon>
        <taxon>Actinomycetes</taxon>
        <taxon>Micrococcales</taxon>
        <taxon>Micrococcaceae</taxon>
        <taxon>Glutamicibacter</taxon>
    </lineage>
</organism>
<name>A0ABQ0RIU8_GLUNI</name>
<gene>
    <name evidence="2" type="ORF">ANI01nite_09390</name>
</gene>
<evidence type="ECO:0000256" key="1">
    <source>
        <dbReference type="SAM" id="MobiDB-lite"/>
    </source>
</evidence>
<feature type="region of interest" description="Disordered" evidence="1">
    <location>
        <begin position="1"/>
        <end position="22"/>
    </location>
</feature>
<feature type="compositionally biased region" description="Low complexity" evidence="1">
    <location>
        <begin position="7"/>
        <end position="21"/>
    </location>
</feature>
<keyword evidence="3" id="KW-1185">Reference proteome</keyword>